<dbReference type="AlphaFoldDB" id="A0A9P7EK15"/>
<dbReference type="Proteomes" id="UP000807769">
    <property type="component" value="Unassembled WGS sequence"/>
</dbReference>
<dbReference type="OrthoDB" id="3257768at2759"/>
<proteinExistence type="predicted"/>
<accession>A0A9P7EK15</accession>
<reference evidence="1" key="1">
    <citation type="journal article" date="2020" name="New Phytol.">
        <title>Comparative genomics reveals dynamic genome evolution in host specialist ectomycorrhizal fungi.</title>
        <authorList>
            <person name="Lofgren L.A."/>
            <person name="Nguyen N.H."/>
            <person name="Vilgalys R."/>
            <person name="Ruytinx J."/>
            <person name="Liao H.L."/>
            <person name="Branco S."/>
            <person name="Kuo A."/>
            <person name="LaButti K."/>
            <person name="Lipzen A."/>
            <person name="Andreopoulos W."/>
            <person name="Pangilinan J."/>
            <person name="Riley R."/>
            <person name="Hundley H."/>
            <person name="Na H."/>
            <person name="Barry K."/>
            <person name="Grigoriev I.V."/>
            <person name="Stajich J.E."/>
            <person name="Kennedy P.G."/>
        </authorList>
    </citation>
    <scope>NUCLEOTIDE SEQUENCE</scope>
    <source>
        <strain evidence="1">MN1</strain>
    </source>
</reference>
<protein>
    <submittedName>
        <fullName evidence="1">Uncharacterized protein</fullName>
    </submittedName>
</protein>
<comment type="caution">
    <text evidence="1">The sequence shown here is derived from an EMBL/GenBank/DDBJ whole genome shotgun (WGS) entry which is preliminary data.</text>
</comment>
<gene>
    <name evidence="1" type="ORF">BJ212DRAFT_1261791</name>
</gene>
<name>A0A9P7EK15_9AGAM</name>
<dbReference type="Pfam" id="PF18758">
    <property type="entry name" value="KDZ"/>
    <property type="match status" value="1"/>
</dbReference>
<evidence type="ECO:0000313" key="1">
    <source>
        <dbReference type="EMBL" id="KAG1823937.1"/>
    </source>
</evidence>
<evidence type="ECO:0000313" key="2">
    <source>
        <dbReference type="Proteomes" id="UP000807769"/>
    </source>
</evidence>
<sequence length="183" mass="21130">MLNVSYDIVCQWHKNLWAHMKSFPQSHALDHLTKYICFFMPKFHLLTHVAKCQTIFSFNFTCYVSQTDGKALERGWSNINPVASSTKVMGPGCCHDMLDNHFGNWNWEKTIELGTSLLYKMKDALAEKAVHALAFEEFDAVITPEHHSVWLEEMQAWEDNPNDTLISNLLEAKAMGEYFLLLK</sequence>
<dbReference type="GeneID" id="64624225"/>
<dbReference type="RefSeq" id="XP_041197997.1">
    <property type="nucleotide sequence ID" value="XM_041330208.1"/>
</dbReference>
<dbReference type="EMBL" id="JABBWG010000004">
    <property type="protein sequence ID" value="KAG1823937.1"/>
    <property type="molecule type" value="Genomic_DNA"/>
</dbReference>
<dbReference type="InterPro" id="IPR040521">
    <property type="entry name" value="KDZ"/>
</dbReference>
<keyword evidence="2" id="KW-1185">Reference proteome</keyword>
<organism evidence="1 2">
    <name type="scientific">Suillus subaureus</name>
    <dbReference type="NCBI Taxonomy" id="48587"/>
    <lineage>
        <taxon>Eukaryota</taxon>
        <taxon>Fungi</taxon>
        <taxon>Dikarya</taxon>
        <taxon>Basidiomycota</taxon>
        <taxon>Agaricomycotina</taxon>
        <taxon>Agaricomycetes</taxon>
        <taxon>Agaricomycetidae</taxon>
        <taxon>Boletales</taxon>
        <taxon>Suillineae</taxon>
        <taxon>Suillaceae</taxon>
        <taxon>Suillus</taxon>
    </lineage>
</organism>